<evidence type="ECO:0008006" key="4">
    <source>
        <dbReference type="Google" id="ProtNLM"/>
    </source>
</evidence>
<keyword evidence="1" id="KW-0472">Membrane</keyword>
<evidence type="ECO:0000313" key="3">
    <source>
        <dbReference type="Proteomes" id="UP000183940"/>
    </source>
</evidence>
<dbReference type="GO" id="GO:0016020">
    <property type="term" value="C:membrane"/>
    <property type="evidence" value="ECO:0007669"/>
    <property type="project" value="TreeGrafter"/>
</dbReference>
<dbReference type="PANTHER" id="PTHR36738:SF1">
    <property type="entry name" value="EXPRESSED PROTEIN"/>
    <property type="match status" value="1"/>
</dbReference>
<feature type="transmembrane region" description="Helical" evidence="1">
    <location>
        <begin position="106"/>
        <end position="128"/>
    </location>
</feature>
<dbReference type="Pfam" id="PF13301">
    <property type="entry name" value="DUF4079"/>
    <property type="match status" value="1"/>
</dbReference>
<dbReference type="InterPro" id="IPR025067">
    <property type="entry name" value="DUF4079"/>
</dbReference>
<evidence type="ECO:0000313" key="2">
    <source>
        <dbReference type="EMBL" id="OJJ26767.1"/>
    </source>
</evidence>
<feature type="transmembrane region" description="Helical" evidence="1">
    <location>
        <begin position="35"/>
        <end position="53"/>
    </location>
</feature>
<dbReference type="Proteomes" id="UP000183940">
    <property type="component" value="Unassembled WGS sequence"/>
</dbReference>
<dbReference type="STRING" id="1925591.BI308_05190"/>
<feature type="transmembrane region" description="Helical" evidence="1">
    <location>
        <begin position="140"/>
        <end position="162"/>
    </location>
</feature>
<keyword evidence="1" id="KW-1133">Transmembrane helix</keyword>
<comment type="caution">
    <text evidence="2">The sequence shown here is derived from an EMBL/GenBank/DDBJ whole genome shotgun (WGS) entry which is preliminary data.</text>
</comment>
<protein>
    <recommendedName>
        <fullName evidence="4">DUF4079 domain-containing protein</fullName>
    </recommendedName>
</protein>
<dbReference type="EMBL" id="MLAW01000005">
    <property type="protein sequence ID" value="OJJ26767.1"/>
    <property type="molecule type" value="Genomic_DNA"/>
</dbReference>
<proteinExistence type="predicted"/>
<reference evidence="2" key="1">
    <citation type="submission" date="2016-10" db="EMBL/GenBank/DDBJ databases">
        <title>CRISPR-Cas defence system in Roseofilum reptotaenium: evidence of a bacteriophage-cyanobacterium arms race in the coral black band disease.</title>
        <authorList>
            <person name="Buerger P."/>
            <person name="Wood-Charlson E.M."/>
            <person name="Weynberg K.D."/>
            <person name="Willis B."/>
            <person name="Van Oppen M.J."/>
        </authorList>
    </citation>
    <scope>NUCLEOTIDE SEQUENCE [LARGE SCALE GENOMIC DNA]</scope>
    <source>
        <strain evidence="2">AO1-A</strain>
    </source>
</reference>
<name>A0A1L9QVZ3_9CYAN</name>
<evidence type="ECO:0000256" key="1">
    <source>
        <dbReference type="SAM" id="Phobius"/>
    </source>
</evidence>
<sequence>MDTIRDLLQPIVNPIADYFAGLGIPEPITHWGHPLMMGIVVFVLGTFVAVAGWRGRSATDEEVATQNKLNHRKLAPFLTLFLGLGYTGGVLSLVMQGQPILESPHFWTGSIVLVLLGLNGAISITKFGGDNKPSLRTLHAYLGTAALAFLFVHAFLGLNLGLSI</sequence>
<feature type="transmembrane region" description="Helical" evidence="1">
    <location>
        <begin position="74"/>
        <end position="94"/>
    </location>
</feature>
<organism evidence="2 3">
    <name type="scientific">Roseofilum reptotaenium AO1-A</name>
    <dbReference type="NCBI Taxonomy" id="1925591"/>
    <lineage>
        <taxon>Bacteria</taxon>
        <taxon>Bacillati</taxon>
        <taxon>Cyanobacteriota</taxon>
        <taxon>Cyanophyceae</taxon>
        <taxon>Desertifilales</taxon>
        <taxon>Desertifilaceae</taxon>
        <taxon>Roseofilum</taxon>
    </lineage>
</organism>
<dbReference type="PANTHER" id="PTHR36738">
    <property type="entry name" value="EXPRESSED PROTEIN"/>
    <property type="match status" value="1"/>
</dbReference>
<accession>A0A1L9QVZ3</accession>
<dbReference type="AlphaFoldDB" id="A0A1L9QVZ3"/>
<keyword evidence="1" id="KW-0812">Transmembrane</keyword>
<keyword evidence="3" id="KW-1185">Reference proteome</keyword>
<gene>
    <name evidence="2" type="ORF">BI308_05190</name>
</gene>
<dbReference type="Gene3D" id="1.20.120.1770">
    <property type="match status" value="1"/>
</dbReference>